<accession>A0A177N7J9</accession>
<dbReference type="EMBL" id="LUUJ01000095">
    <property type="protein sequence ID" value="OAI13842.1"/>
    <property type="molecule type" value="Genomic_DNA"/>
</dbReference>
<reference evidence="1 2" key="1">
    <citation type="submission" date="2016-03" db="EMBL/GenBank/DDBJ databases">
        <authorList>
            <person name="Ploux O."/>
        </authorList>
    </citation>
    <scope>NUCLEOTIDE SEQUENCE [LARGE SCALE GENOMIC DNA]</scope>
    <source>
        <strain evidence="1 2">R-45378</strain>
    </source>
</reference>
<evidence type="ECO:0008006" key="3">
    <source>
        <dbReference type="Google" id="ProtNLM"/>
    </source>
</evidence>
<organism evidence="1 2">
    <name type="scientific">Methylomonas koyamae</name>
    <dbReference type="NCBI Taxonomy" id="702114"/>
    <lineage>
        <taxon>Bacteria</taxon>
        <taxon>Pseudomonadati</taxon>
        <taxon>Pseudomonadota</taxon>
        <taxon>Gammaproteobacteria</taxon>
        <taxon>Methylococcales</taxon>
        <taxon>Methylococcaceae</taxon>
        <taxon>Methylomonas</taxon>
    </lineage>
</organism>
<evidence type="ECO:0000313" key="2">
    <source>
        <dbReference type="Proteomes" id="UP000077857"/>
    </source>
</evidence>
<dbReference type="AlphaFoldDB" id="A0A177N7J9"/>
<name>A0A177N7J9_9GAMM</name>
<evidence type="ECO:0000313" key="1">
    <source>
        <dbReference type="EMBL" id="OAI13842.1"/>
    </source>
</evidence>
<dbReference type="RefSeq" id="WP_064041284.1">
    <property type="nucleotide sequence ID" value="NZ_LUUJ01000095.1"/>
</dbReference>
<dbReference type="Proteomes" id="UP000077857">
    <property type="component" value="Unassembled WGS sequence"/>
</dbReference>
<proteinExistence type="predicted"/>
<protein>
    <recommendedName>
        <fullName evidence="3">Tryptophan synthase subunit beta like protein</fullName>
    </recommendedName>
</protein>
<dbReference type="OrthoDB" id="8527830at2"/>
<comment type="caution">
    <text evidence="1">The sequence shown here is derived from an EMBL/GenBank/DDBJ whole genome shotgun (WGS) entry which is preliminary data.</text>
</comment>
<sequence>MPFVRRGADGTISGVSAGGGEWLAADDPEWLAYAKVRSEQDARQALSDTDSEMVRVIDDLVDLLVAKQVLIFTELPERVQSKLLARKQLRNDMNALQNPVVDDEALF</sequence>
<gene>
    <name evidence="1" type="ORF">A1507_16285</name>
</gene>